<dbReference type="Pfam" id="PF00437">
    <property type="entry name" value="T2SSE"/>
    <property type="match status" value="1"/>
</dbReference>
<organism evidence="4 5">
    <name type="scientific">Idiomarina abyssalis</name>
    <dbReference type="NCBI Taxonomy" id="86102"/>
    <lineage>
        <taxon>Bacteria</taxon>
        <taxon>Pseudomonadati</taxon>
        <taxon>Pseudomonadota</taxon>
        <taxon>Gammaproteobacteria</taxon>
        <taxon>Alteromonadales</taxon>
        <taxon>Idiomarinaceae</taxon>
        <taxon>Idiomarina</taxon>
    </lineage>
</organism>
<gene>
    <name evidence="4" type="primary">tadA</name>
    <name evidence="3" type="ORF">JHC10_01355</name>
    <name evidence="4" type="ORF">JHC11_12185</name>
</gene>
<evidence type="ECO:0000313" key="4">
    <source>
        <dbReference type="EMBL" id="MBJ7316744.1"/>
    </source>
</evidence>
<protein>
    <submittedName>
        <fullName evidence="4">Flp pilus assembly complex ATPase component TadA</fullName>
    </submittedName>
</protein>
<dbReference type="EMBL" id="JAEMOS010000002">
    <property type="protein sequence ID" value="MBJ7265582.1"/>
    <property type="molecule type" value="Genomic_DNA"/>
</dbReference>
<dbReference type="PANTHER" id="PTHR30486">
    <property type="entry name" value="TWITCHING MOTILITY PROTEIN PILT"/>
    <property type="match status" value="1"/>
</dbReference>
<dbReference type="EMBL" id="JAEMOP010000009">
    <property type="protein sequence ID" value="MBJ7316744.1"/>
    <property type="molecule type" value="Genomic_DNA"/>
</dbReference>
<dbReference type="Proteomes" id="UP000621390">
    <property type="component" value="Unassembled WGS sequence"/>
</dbReference>
<dbReference type="InterPro" id="IPR050921">
    <property type="entry name" value="T4SS_GSP_E_ATPase"/>
</dbReference>
<dbReference type="AlphaFoldDB" id="A0A8I1KK43"/>
<dbReference type="Gene3D" id="3.40.50.300">
    <property type="entry name" value="P-loop containing nucleotide triphosphate hydrolases"/>
    <property type="match status" value="1"/>
</dbReference>
<evidence type="ECO:0000313" key="5">
    <source>
        <dbReference type="Proteomes" id="UP000621390"/>
    </source>
</evidence>
<sequence length="373" mass="41976">MDFKEEVFYQGSDIESILLYLEEEGFNDLYLLAGRPIIVKVSGINRILGKRKIKSDEVQNFINHMGNDNQLSNEIMAGSVEEWKASFEIRHDNKICRYRCSATTGRDGFGFRSIKLIVRKLDGIAPKLETLNLEPELEEALRELKVGSMIVAGPTGSGKSTLMASLIRSRLEDPDANEVIYTFESPIEYVHEEIVQGANFYCAHEIRDMGGDLKTFADGTIASLRQAPTGILVGEARDRATFEAFMDLSQTGHWAATTLHVNSVSNIPDRVLSKFESSERDDRYKQFLSVSRVWCIQRLFPRSQGGRVAIREFLILTEEMRQELGDLGLGKARERISELVNTYGQSLANGAEKAYRNGDLDETTFRLIEKGVA</sequence>
<proteinExistence type="inferred from homology"/>
<feature type="domain" description="Bacterial type II secretion system protein E" evidence="2">
    <location>
        <begin position="129"/>
        <end position="271"/>
    </location>
</feature>
<comment type="similarity">
    <text evidence="1">Belongs to the GSP E family.</text>
</comment>
<reference evidence="4 6" key="1">
    <citation type="submission" date="2020-09" db="EMBL/GenBank/DDBJ databases">
        <title>Draft Genomes of Bacterial Isolates from North Pond Shallow Sediments.</title>
        <authorList>
            <person name="Kiel Reese B."/>
            <person name="Mullis M."/>
            <person name="Weisend R.E."/>
        </authorList>
    </citation>
    <scope>NUCLEOTIDE SEQUENCE</scope>
    <source>
        <strain evidence="4">KJE-2</strain>
        <strain evidence="3 6">KJE-3</strain>
    </source>
</reference>
<evidence type="ECO:0000259" key="2">
    <source>
        <dbReference type="Pfam" id="PF00437"/>
    </source>
</evidence>
<dbReference type="GO" id="GO:0016887">
    <property type="term" value="F:ATP hydrolysis activity"/>
    <property type="evidence" value="ECO:0007669"/>
    <property type="project" value="InterPro"/>
</dbReference>
<dbReference type="Proteomes" id="UP000655994">
    <property type="component" value="Unassembled WGS sequence"/>
</dbReference>
<dbReference type="Gene3D" id="3.30.450.90">
    <property type="match status" value="1"/>
</dbReference>
<dbReference type="InterPro" id="IPR001482">
    <property type="entry name" value="T2SS/T4SS_dom"/>
</dbReference>
<evidence type="ECO:0000313" key="6">
    <source>
        <dbReference type="Proteomes" id="UP000655994"/>
    </source>
</evidence>
<comment type="caution">
    <text evidence="4">The sequence shown here is derived from an EMBL/GenBank/DDBJ whole genome shotgun (WGS) entry which is preliminary data.</text>
</comment>
<evidence type="ECO:0000256" key="1">
    <source>
        <dbReference type="ARBA" id="ARBA00006611"/>
    </source>
</evidence>
<name>A0A8I1KK43_9GAMM</name>
<dbReference type="RefSeq" id="WP_199493486.1">
    <property type="nucleotide sequence ID" value="NZ_JAEMOP010000009.1"/>
</dbReference>
<dbReference type="InterPro" id="IPR027417">
    <property type="entry name" value="P-loop_NTPase"/>
</dbReference>
<dbReference type="SUPFAM" id="SSF52540">
    <property type="entry name" value="P-loop containing nucleoside triphosphate hydrolases"/>
    <property type="match status" value="1"/>
</dbReference>
<dbReference type="PANTHER" id="PTHR30486:SF6">
    <property type="entry name" value="TYPE IV PILUS RETRACTATION ATPASE PILT"/>
    <property type="match status" value="1"/>
</dbReference>
<evidence type="ECO:0000313" key="3">
    <source>
        <dbReference type="EMBL" id="MBJ7265582.1"/>
    </source>
</evidence>
<keyword evidence="6" id="KW-1185">Reference proteome</keyword>
<accession>A0A8I1KK43</accession>